<dbReference type="AlphaFoldDB" id="A0AAV6LF17"/>
<sequence>MWKLKVAEGQGPWLYSTNNFVGRQIWEFDPDAGTPEEREAVEKARDDYRKNRSRVRPSGDVLMRIQKILELYIFSSVCMFFMKPTTQLKKENSDIDLSIPPVRLGEKEEVNYEAVTTALKKAVRLNCAIQSKDGHWPAENTGPHIYTPPMVSTSYGCIEEDPQVPFEGLSSLARLKALSAPTLIIETIQFLALIENINTSKTIFIRYCLKVFNTYLCLKRVPMQCFKLYGFRFPHHKSDSRK</sequence>
<dbReference type="GO" id="GO:0005811">
    <property type="term" value="C:lipid droplet"/>
    <property type="evidence" value="ECO:0007669"/>
    <property type="project" value="InterPro"/>
</dbReference>
<dbReference type="InterPro" id="IPR008930">
    <property type="entry name" value="Terpenoid_cyclase/PrenylTrfase"/>
</dbReference>
<evidence type="ECO:0000313" key="2">
    <source>
        <dbReference type="EMBL" id="KAG5562964.1"/>
    </source>
</evidence>
<evidence type="ECO:0008006" key="4">
    <source>
        <dbReference type="Google" id="ProtNLM"/>
    </source>
</evidence>
<reference evidence="2" key="1">
    <citation type="submission" date="2020-08" db="EMBL/GenBank/DDBJ databases">
        <title>Plant Genome Project.</title>
        <authorList>
            <person name="Zhang R.-G."/>
        </authorList>
    </citation>
    <scope>NUCLEOTIDE SEQUENCE</scope>
    <source>
        <strain evidence="2">WSP0</strain>
        <tissue evidence="2">Leaf</tissue>
    </source>
</reference>
<comment type="caution">
    <text evidence="2">The sequence shown here is derived from an EMBL/GenBank/DDBJ whole genome shotgun (WGS) entry which is preliminary data.</text>
</comment>
<dbReference type="SUPFAM" id="SSF48239">
    <property type="entry name" value="Terpenoid cyclases/Protein prenyltransferases"/>
    <property type="match status" value="1"/>
</dbReference>
<dbReference type="Proteomes" id="UP000823749">
    <property type="component" value="Chromosome 2"/>
</dbReference>
<dbReference type="EMBL" id="JACTNZ010000002">
    <property type="protein sequence ID" value="KAG5562964.1"/>
    <property type="molecule type" value="Genomic_DNA"/>
</dbReference>
<protein>
    <recommendedName>
        <fullName evidence="4">Beta-amyrin synthase</fullName>
    </recommendedName>
</protein>
<keyword evidence="1" id="KW-0413">Isomerase</keyword>
<dbReference type="PANTHER" id="PTHR11764:SF58">
    <property type="entry name" value="BETA-AMYRIN SYNTHASE-RELATED"/>
    <property type="match status" value="1"/>
</dbReference>
<dbReference type="GO" id="GO:0016104">
    <property type="term" value="P:triterpenoid biosynthetic process"/>
    <property type="evidence" value="ECO:0007669"/>
    <property type="project" value="InterPro"/>
</dbReference>
<proteinExistence type="predicted"/>
<name>A0AAV6LF17_9ERIC</name>
<dbReference type="PANTHER" id="PTHR11764">
    <property type="entry name" value="TERPENE CYCLASE/MUTASE FAMILY MEMBER"/>
    <property type="match status" value="1"/>
</dbReference>
<organism evidence="2 3">
    <name type="scientific">Rhododendron griersonianum</name>
    <dbReference type="NCBI Taxonomy" id="479676"/>
    <lineage>
        <taxon>Eukaryota</taxon>
        <taxon>Viridiplantae</taxon>
        <taxon>Streptophyta</taxon>
        <taxon>Embryophyta</taxon>
        <taxon>Tracheophyta</taxon>
        <taxon>Spermatophyta</taxon>
        <taxon>Magnoliopsida</taxon>
        <taxon>eudicotyledons</taxon>
        <taxon>Gunneridae</taxon>
        <taxon>Pentapetalae</taxon>
        <taxon>asterids</taxon>
        <taxon>Ericales</taxon>
        <taxon>Ericaceae</taxon>
        <taxon>Ericoideae</taxon>
        <taxon>Rhodoreae</taxon>
        <taxon>Rhododendron</taxon>
    </lineage>
</organism>
<keyword evidence="3" id="KW-1185">Reference proteome</keyword>
<dbReference type="GO" id="GO:0042300">
    <property type="term" value="F:beta-amyrin synthase activity"/>
    <property type="evidence" value="ECO:0007669"/>
    <property type="project" value="TreeGrafter"/>
</dbReference>
<evidence type="ECO:0000256" key="1">
    <source>
        <dbReference type="ARBA" id="ARBA00023235"/>
    </source>
</evidence>
<evidence type="ECO:0000313" key="3">
    <source>
        <dbReference type="Proteomes" id="UP000823749"/>
    </source>
</evidence>
<gene>
    <name evidence="2" type="ORF">RHGRI_005638</name>
</gene>
<accession>A0AAV6LF17</accession>
<dbReference type="InterPro" id="IPR018333">
    <property type="entry name" value="Squalene_cyclase"/>
</dbReference>